<proteinExistence type="predicted"/>
<feature type="region of interest" description="Disordered" evidence="4">
    <location>
        <begin position="296"/>
        <end position="346"/>
    </location>
</feature>
<dbReference type="InterPro" id="IPR041452">
    <property type="entry name" value="APAF1_C"/>
</dbReference>
<keyword evidence="2" id="KW-0677">Repeat</keyword>
<feature type="repeat" description="WD" evidence="3">
    <location>
        <begin position="1108"/>
        <end position="1149"/>
    </location>
</feature>
<keyword evidence="7" id="KW-1185">Reference proteome</keyword>
<sequence>MGTACGLESFSDWFGGGNDASGSQERSEHRTRPGRFASQDQDKKKDAAVRAWLDAPGSALEGGLTESGERPSASGARDSVTVGATSEEASHRRSSAARLSLATSAGEGSELSAWLERLLPETSSVRTSLAIDRASFECNRSILEMMSLYEDRRGSRAPLLLEGAREHGPRLEAQGGSPTRSLLGAWGIAEGGELARAVLAMGILPPQTPLNLDSLAVLWALQDHRAARPLAEELVAKGVLASVTTADGSLWAIPQPSCLSMLVKALGPERLRAMHRAFLLRAGVAVDYGAEAAGRRGGRADARASAGGKADARASAGGKTDPKASPGGKTDPRASPGRKTDLRAARLPVRAPFPSPGDAYMWMNVGHHLLGAGAPRHLQAALLDPDWLEQKLRWTNPVSLVADFRRVLRREEAGRREDGADREAEAQRVLLKLVLQALLLSRHALRARGAGVAGLLRVQLLGRLMAAAPASPDGKLALDAWWAANLLLLQRQNLARLAGGVQCLPALTAAMEQAGGLHRLTLHGHTGAVTQLCLQRAGGGAVSGSSDGTARVWDLEVGDCTLVLTGHTGAVTGLVLSQDGSLAVTGSLDGTIRAFELAERALPAHAEGQVVVAASASGLLEAWDLVAGVRAGAARVCAEGVAEGALCVTLHRGLALAGAADGTVAGVDAASGAVRWQQRGHDGWVAGIAASGAQGASIAVSAGRDGVACVWDATQGARLRTLTGDGGCLTGVKLSASGRIAVTYGEDSVATAWDVKTGARGVAFGAARPGWVSSVAISAAAPVVVTGRGDGSGAVYDSLSGAMRAAMERHVGAVLAIDLSSHGRFACTGGEDGTVRLWDLGSGATDVTGPAPVDAALAPPLGVPGRRVVDLRRPEGAVDGRDFIGPADSLSSYAPGKCLAVSVEELGPVRVWSCGASSHWAAGRLDQREVSVSDGGAEGISKPDAAVHDAATRVADGAGIDSPRQIATHAADALSPGHPRAPFSRQGWPMRCRQLATQKVHAAGVRWAFLSADGGRALTASADRAMALSGARRWKRARPKRSGAGPAALVDQRASQANPNLAPETASPVPAIAHLHTLQRWDYSSRTAAAFVAAHGAAAGAAAGLPSLDCHTAGVNCVLLTADGVLGLSLGKDWRVRVWDVAAGRSVSVLVGHMDAIAGGALVPACEPGLGPRLVQRLVTWSLDRTLRVWDLLSGRQLAGWSLGPQRPRRVAVGAAAAAVCLADGAVLSMPLNSGQVAVRSLVTGALCGLFESLETPTACSWASNSIVAAGCELGAVHLLAVL</sequence>
<dbReference type="SMART" id="SM00320">
    <property type="entry name" value="WD40"/>
    <property type="match status" value="9"/>
</dbReference>
<evidence type="ECO:0000313" key="7">
    <source>
        <dbReference type="Proteomes" id="UP001255856"/>
    </source>
</evidence>
<evidence type="ECO:0000256" key="1">
    <source>
        <dbReference type="ARBA" id="ARBA00022574"/>
    </source>
</evidence>
<feature type="compositionally biased region" description="Low complexity" evidence="4">
    <location>
        <begin position="303"/>
        <end position="319"/>
    </location>
</feature>
<dbReference type="InterPro" id="IPR001680">
    <property type="entry name" value="WD40_rpt"/>
</dbReference>
<feature type="repeat" description="WD" evidence="3">
    <location>
        <begin position="522"/>
        <end position="563"/>
    </location>
</feature>
<dbReference type="InterPro" id="IPR015943">
    <property type="entry name" value="WD40/YVTN_repeat-like_dom_sf"/>
</dbReference>
<dbReference type="Gene3D" id="2.130.10.10">
    <property type="entry name" value="YVTN repeat-like/Quinoprotein amine dehydrogenase"/>
    <property type="match status" value="3"/>
</dbReference>
<evidence type="ECO:0000313" key="6">
    <source>
        <dbReference type="EMBL" id="KAK2079094.1"/>
    </source>
</evidence>
<accession>A0AAD9MHU2</accession>
<gene>
    <name evidence="6" type="ORF">QBZ16_002784</name>
</gene>
<feature type="region of interest" description="Disordered" evidence="4">
    <location>
        <begin position="1"/>
        <end position="101"/>
    </location>
</feature>
<dbReference type="SUPFAM" id="SSF50978">
    <property type="entry name" value="WD40 repeat-like"/>
    <property type="match status" value="2"/>
</dbReference>
<feature type="repeat" description="WD" evidence="3">
    <location>
        <begin position="807"/>
        <end position="848"/>
    </location>
</feature>
<dbReference type="InterPro" id="IPR020472">
    <property type="entry name" value="WD40_PAC1"/>
</dbReference>
<evidence type="ECO:0000259" key="5">
    <source>
        <dbReference type="Pfam" id="PF17908"/>
    </source>
</evidence>
<dbReference type="PRINTS" id="PR00320">
    <property type="entry name" value="GPROTEINBRPT"/>
</dbReference>
<feature type="domain" description="APAF-1 helical" evidence="5">
    <location>
        <begin position="356"/>
        <end position="407"/>
    </location>
</feature>
<dbReference type="Pfam" id="PF17908">
    <property type="entry name" value="APAF1_C"/>
    <property type="match status" value="1"/>
</dbReference>
<reference evidence="6" key="1">
    <citation type="submission" date="2021-01" db="EMBL/GenBank/DDBJ databases">
        <authorList>
            <person name="Eckstrom K.M.E."/>
        </authorList>
    </citation>
    <scope>NUCLEOTIDE SEQUENCE</scope>
    <source>
        <strain evidence="6">UVCC 0001</strain>
    </source>
</reference>
<comment type="caution">
    <text evidence="6">The sequence shown here is derived from an EMBL/GenBank/DDBJ whole genome shotgun (WGS) entry which is preliminary data.</text>
</comment>
<organism evidence="6 7">
    <name type="scientific">Prototheca wickerhamii</name>
    <dbReference type="NCBI Taxonomy" id="3111"/>
    <lineage>
        <taxon>Eukaryota</taxon>
        <taxon>Viridiplantae</taxon>
        <taxon>Chlorophyta</taxon>
        <taxon>core chlorophytes</taxon>
        <taxon>Trebouxiophyceae</taxon>
        <taxon>Chlorellales</taxon>
        <taxon>Chlorellaceae</taxon>
        <taxon>Prototheca</taxon>
    </lineage>
</organism>
<dbReference type="PANTHER" id="PTHR19848">
    <property type="entry name" value="WD40 REPEAT PROTEIN"/>
    <property type="match status" value="1"/>
</dbReference>
<dbReference type="PROSITE" id="PS50294">
    <property type="entry name" value="WD_REPEATS_REGION"/>
    <property type="match status" value="3"/>
</dbReference>
<evidence type="ECO:0000256" key="2">
    <source>
        <dbReference type="ARBA" id="ARBA00022737"/>
    </source>
</evidence>
<feature type="repeat" description="WD" evidence="3">
    <location>
        <begin position="678"/>
        <end position="721"/>
    </location>
</feature>
<dbReference type="Proteomes" id="UP001255856">
    <property type="component" value="Unassembled WGS sequence"/>
</dbReference>
<dbReference type="Gene3D" id="1.25.40.370">
    <property type="match status" value="1"/>
</dbReference>
<dbReference type="SUPFAM" id="SSF63829">
    <property type="entry name" value="Calcium-dependent phosphotriesterase"/>
    <property type="match status" value="1"/>
</dbReference>
<dbReference type="InterPro" id="IPR036322">
    <property type="entry name" value="WD40_repeat_dom_sf"/>
</dbReference>
<dbReference type="PANTHER" id="PTHR19848:SF7">
    <property type="entry name" value="F-BOX AND WD-40 DOMAIN PROTEIN 7"/>
    <property type="match status" value="1"/>
</dbReference>
<dbReference type="CDD" id="cd00200">
    <property type="entry name" value="WD40"/>
    <property type="match status" value="1"/>
</dbReference>
<name>A0AAD9MHU2_PROWI</name>
<evidence type="ECO:0000256" key="3">
    <source>
        <dbReference type="PROSITE-ProRule" id="PRU00221"/>
    </source>
</evidence>
<dbReference type="PROSITE" id="PS00678">
    <property type="entry name" value="WD_REPEATS_1"/>
    <property type="match status" value="2"/>
</dbReference>
<evidence type="ECO:0000256" key="4">
    <source>
        <dbReference type="SAM" id="MobiDB-lite"/>
    </source>
</evidence>
<dbReference type="EMBL" id="JASFZW010000003">
    <property type="protein sequence ID" value="KAK2079094.1"/>
    <property type="molecule type" value="Genomic_DNA"/>
</dbReference>
<feature type="repeat" description="WD" evidence="3">
    <location>
        <begin position="1178"/>
        <end position="1200"/>
    </location>
</feature>
<dbReference type="PROSITE" id="PS50082">
    <property type="entry name" value="WD_REPEATS_2"/>
    <property type="match status" value="6"/>
</dbReference>
<keyword evidence="1 3" id="KW-0853">WD repeat</keyword>
<dbReference type="Pfam" id="PF00400">
    <property type="entry name" value="WD40"/>
    <property type="match status" value="4"/>
</dbReference>
<feature type="repeat" description="WD" evidence="3">
    <location>
        <begin position="564"/>
        <end position="597"/>
    </location>
</feature>
<dbReference type="InterPro" id="IPR019775">
    <property type="entry name" value="WD40_repeat_CS"/>
</dbReference>
<protein>
    <recommendedName>
        <fullName evidence="5">APAF-1 helical domain-containing protein</fullName>
    </recommendedName>
</protein>